<organism evidence="2 3">
    <name type="scientific">Quillaja saponaria</name>
    <name type="common">Soap bark tree</name>
    <dbReference type="NCBI Taxonomy" id="32244"/>
    <lineage>
        <taxon>Eukaryota</taxon>
        <taxon>Viridiplantae</taxon>
        <taxon>Streptophyta</taxon>
        <taxon>Embryophyta</taxon>
        <taxon>Tracheophyta</taxon>
        <taxon>Spermatophyta</taxon>
        <taxon>Magnoliopsida</taxon>
        <taxon>eudicotyledons</taxon>
        <taxon>Gunneridae</taxon>
        <taxon>Pentapetalae</taxon>
        <taxon>rosids</taxon>
        <taxon>fabids</taxon>
        <taxon>Fabales</taxon>
        <taxon>Quillajaceae</taxon>
        <taxon>Quillaja</taxon>
    </lineage>
</organism>
<dbReference type="InterPro" id="IPR032675">
    <property type="entry name" value="LRR_dom_sf"/>
</dbReference>
<sequence length="442" mass="51268">MDCKEQLWEYTKDRISDLPNDVLSYILSKLTIKDLLKTRILSKRWLNLWESRRNLNFDIPNMFGSAREMLNFNTLPDMPEGNTKELVMQRVRNEFVRRVDQFIQHFQGEKIDSFRLAFDLPAEHINANVDRWLGVAVAKGVEGIDLLFSNKPHFIDDRKIAVKEYEFPFNLFSESDDPTLRHLSLKSSILDHPPPGFDFVRFRNLRSLVLEETTLPDNFPACLLSRCSFLEELSLRYCYFTNRTSIIVGPSLRSLELLNPPHGLKFHISASNITYLKYSGALSDISFIEAPQLIKSYFHAFYESEIPCVLPQFANFTRLEDLALSFMLYKVVSLQISSFLRPKPCVNMREECDPGAFTHNKLKVIEIGGCVGNWYEAEFVKYLVKHVKTLESITLSPFWRDYGKSEWGDADISSWVQSGREMVCGILRDEVPERTHSYTVII</sequence>
<dbReference type="InterPro" id="IPR001810">
    <property type="entry name" value="F-box_dom"/>
</dbReference>
<dbReference type="Pfam" id="PF23622">
    <property type="entry name" value="LRR_At1g61320_AtMIF1"/>
    <property type="match status" value="1"/>
</dbReference>
<dbReference type="InterPro" id="IPR053772">
    <property type="entry name" value="At1g61320/At1g61330-like"/>
</dbReference>
<dbReference type="Proteomes" id="UP001163823">
    <property type="component" value="Chromosome 4"/>
</dbReference>
<dbReference type="InterPro" id="IPR053781">
    <property type="entry name" value="F-box_AtFBL13-like"/>
</dbReference>
<dbReference type="AlphaFoldDB" id="A0AAD7M3Z8"/>
<dbReference type="SMART" id="SM00256">
    <property type="entry name" value="FBOX"/>
    <property type="match status" value="1"/>
</dbReference>
<dbReference type="PANTHER" id="PTHR34145">
    <property type="entry name" value="OS02G0105600 PROTEIN"/>
    <property type="match status" value="1"/>
</dbReference>
<gene>
    <name evidence="2" type="ORF">O6P43_007883</name>
</gene>
<reference evidence="2" key="1">
    <citation type="journal article" date="2023" name="Science">
        <title>Elucidation of the pathway for biosynthesis of saponin adjuvants from the soapbark tree.</title>
        <authorList>
            <person name="Reed J."/>
            <person name="Orme A."/>
            <person name="El-Demerdash A."/>
            <person name="Owen C."/>
            <person name="Martin L.B.B."/>
            <person name="Misra R.C."/>
            <person name="Kikuchi S."/>
            <person name="Rejzek M."/>
            <person name="Martin A.C."/>
            <person name="Harkess A."/>
            <person name="Leebens-Mack J."/>
            <person name="Louveau T."/>
            <person name="Stephenson M.J."/>
            <person name="Osbourn A."/>
        </authorList>
    </citation>
    <scope>NUCLEOTIDE SEQUENCE</scope>
    <source>
        <strain evidence="2">S10</strain>
    </source>
</reference>
<dbReference type="SUPFAM" id="SSF52047">
    <property type="entry name" value="RNI-like"/>
    <property type="match status" value="1"/>
</dbReference>
<dbReference type="Gene3D" id="1.20.1280.50">
    <property type="match status" value="1"/>
</dbReference>
<dbReference type="SUPFAM" id="SSF81383">
    <property type="entry name" value="F-box domain"/>
    <property type="match status" value="1"/>
</dbReference>
<name>A0AAD7M3Z8_QUISA</name>
<keyword evidence="3" id="KW-1185">Reference proteome</keyword>
<accession>A0AAD7M3Z8</accession>
<dbReference type="Gene3D" id="3.80.10.10">
    <property type="entry name" value="Ribonuclease Inhibitor"/>
    <property type="match status" value="1"/>
</dbReference>
<feature type="domain" description="F-box" evidence="1">
    <location>
        <begin position="12"/>
        <end position="60"/>
    </location>
</feature>
<dbReference type="KEGG" id="qsa:O6P43_007883"/>
<protein>
    <submittedName>
        <fullName evidence="2">F-box protein</fullName>
    </submittedName>
</protein>
<evidence type="ECO:0000259" key="1">
    <source>
        <dbReference type="PROSITE" id="PS50181"/>
    </source>
</evidence>
<comment type="caution">
    <text evidence="2">The sequence shown here is derived from an EMBL/GenBank/DDBJ whole genome shotgun (WGS) entry which is preliminary data.</text>
</comment>
<dbReference type="InterPro" id="IPR055357">
    <property type="entry name" value="LRR_At1g61320_AtMIF1"/>
</dbReference>
<dbReference type="InterPro" id="IPR036047">
    <property type="entry name" value="F-box-like_dom_sf"/>
</dbReference>
<dbReference type="CDD" id="cd22160">
    <property type="entry name" value="F-box_AtFBL13-like"/>
    <property type="match status" value="1"/>
</dbReference>
<dbReference type="PROSITE" id="PS50181">
    <property type="entry name" value="FBOX"/>
    <property type="match status" value="1"/>
</dbReference>
<dbReference type="Pfam" id="PF00646">
    <property type="entry name" value="F-box"/>
    <property type="match status" value="1"/>
</dbReference>
<proteinExistence type="predicted"/>
<evidence type="ECO:0000313" key="2">
    <source>
        <dbReference type="EMBL" id="KAJ7969559.1"/>
    </source>
</evidence>
<dbReference type="PANTHER" id="PTHR34145:SF28">
    <property type="entry name" value="F-BOX DOMAIN-CONTAINING PROTEIN"/>
    <property type="match status" value="1"/>
</dbReference>
<evidence type="ECO:0000313" key="3">
    <source>
        <dbReference type="Proteomes" id="UP001163823"/>
    </source>
</evidence>
<dbReference type="EMBL" id="JARAOO010000004">
    <property type="protein sequence ID" value="KAJ7969559.1"/>
    <property type="molecule type" value="Genomic_DNA"/>
</dbReference>